<dbReference type="EMBL" id="CM056815">
    <property type="protein sequence ID" value="KAJ8629951.1"/>
    <property type="molecule type" value="Genomic_DNA"/>
</dbReference>
<sequence>MRFQNLQNKHQKPMKGEEIACLEPGQTTKQNLQFRFHQQLTVFCNGKRHDPLICTKLAFVLVVPYMESQNIESVEIALQESRRTIQVHCTISSKVTDV</sequence>
<organism evidence="1 2">
    <name type="scientific">Persea americana</name>
    <name type="common">Avocado</name>
    <dbReference type="NCBI Taxonomy" id="3435"/>
    <lineage>
        <taxon>Eukaryota</taxon>
        <taxon>Viridiplantae</taxon>
        <taxon>Streptophyta</taxon>
        <taxon>Embryophyta</taxon>
        <taxon>Tracheophyta</taxon>
        <taxon>Spermatophyta</taxon>
        <taxon>Magnoliopsida</taxon>
        <taxon>Magnoliidae</taxon>
        <taxon>Laurales</taxon>
        <taxon>Lauraceae</taxon>
        <taxon>Persea</taxon>
    </lineage>
</organism>
<name>A0ACC2L8Z2_PERAE</name>
<gene>
    <name evidence="1" type="ORF">MRB53_023274</name>
</gene>
<evidence type="ECO:0000313" key="1">
    <source>
        <dbReference type="EMBL" id="KAJ8629951.1"/>
    </source>
</evidence>
<proteinExistence type="predicted"/>
<reference evidence="1 2" key="1">
    <citation type="journal article" date="2022" name="Hortic Res">
        <title>A haplotype resolved chromosomal level avocado genome allows analysis of novel avocado genes.</title>
        <authorList>
            <person name="Nath O."/>
            <person name="Fletcher S.J."/>
            <person name="Hayward A."/>
            <person name="Shaw L.M."/>
            <person name="Masouleh A.K."/>
            <person name="Furtado A."/>
            <person name="Henry R.J."/>
            <person name="Mitter N."/>
        </authorList>
    </citation>
    <scope>NUCLEOTIDE SEQUENCE [LARGE SCALE GENOMIC DNA]</scope>
    <source>
        <strain evidence="2">cv. Hass</strain>
    </source>
</reference>
<comment type="caution">
    <text evidence="1">The sequence shown here is derived from an EMBL/GenBank/DDBJ whole genome shotgun (WGS) entry which is preliminary data.</text>
</comment>
<evidence type="ECO:0000313" key="2">
    <source>
        <dbReference type="Proteomes" id="UP001234297"/>
    </source>
</evidence>
<accession>A0ACC2L8Z2</accession>
<protein>
    <submittedName>
        <fullName evidence="1">Uncharacterized protein</fullName>
    </submittedName>
</protein>
<keyword evidence="2" id="KW-1185">Reference proteome</keyword>
<dbReference type="Proteomes" id="UP001234297">
    <property type="component" value="Chromosome 7"/>
</dbReference>